<evidence type="ECO:0000313" key="3">
    <source>
        <dbReference type="EMBL" id="AIW03514.1"/>
    </source>
</evidence>
<keyword evidence="1" id="KW-0235">DNA replication</keyword>
<dbReference type="GO" id="GO:0003676">
    <property type="term" value="F:nucleic acid binding"/>
    <property type="evidence" value="ECO:0007669"/>
    <property type="project" value="InterPro"/>
</dbReference>
<evidence type="ECO:0000313" key="4">
    <source>
        <dbReference type="Proteomes" id="UP000030207"/>
    </source>
</evidence>
<protein>
    <submittedName>
        <fullName evidence="3">DNA polymerase subunit</fullName>
    </submittedName>
</protein>
<dbReference type="OrthoDB" id="14842at10239"/>
<dbReference type="GO" id="GO:0006261">
    <property type="term" value="P:DNA-templated DNA replication"/>
    <property type="evidence" value="ECO:0007669"/>
    <property type="project" value="InterPro"/>
</dbReference>
<dbReference type="KEGG" id="vg:24608091"/>
<organism evidence="3 4">
    <name type="scientific">Bacillus phage Moonbeam</name>
    <dbReference type="NCBI Taxonomy" id="1540091"/>
    <lineage>
        <taxon>Viruses</taxon>
        <taxon>Duplodnaviria</taxon>
        <taxon>Heunggongvirae</taxon>
        <taxon>Uroviricota</taxon>
        <taxon>Caudoviricetes</taxon>
        <taxon>Herelleviridae</taxon>
        <taxon>Bastillevirinae</taxon>
        <taxon>Moonbeamvirus</taxon>
        <taxon>Moonbeamvirus moonbeam</taxon>
    </lineage>
</organism>
<name>A0A0A0RPI7_9CAUD</name>
<feature type="region of interest" description="Disordered" evidence="2">
    <location>
        <begin position="96"/>
        <end position="117"/>
    </location>
</feature>
<dbReference type="PANTHER" id="PTHR10133">
    <property type="entry name" value="DNA POLYMERASE I"/>
    <property type="match status" value="1"/>
</dbReference>
<sequence length="377" mass="43750">MQYDTKFLRLTKGFTEFNNHRDTKIMYYSLVNQAAESSLKLSDLAYEMTDYGGYDKPLEDFKVQYQKDWVEKEKERISAMKEEYKQAVAAERALAKEEKRKANLPPKPDWPKAEKRKNEIDGSDFSYEWIPLKEFLSPYASGDVDACLRIYNKLDEIGKQEDKKGIRELYTGHYTELMDALATIESNGVKMNTAYTEGLIEAYTKEEDRILQEMRKIPEVKQLEEDNLKLYQIGLAEWAKPPADRDKDVAKLRDKYKDGKHIFNPNSSEHKQKVLFKYTGNKMPYNKEFLVDSASEEGIPEEEIDWFHYKANKGALEHVAKHFEGSKELAELLLTHSLVKTRKQNFTYKLLSMVDPEGKIHCNFNITGTETLIGVAA</sequence>
<evidence type="ECO:0000256" key="1">
    <source>
        <dbReference type="ARBA" id="ARBA00023109"/>
    </source>
</evidence>
<dbReference type="RefSeq" id="YP_009151679.1">
    <property type="nucleotide sequence ID" value="NC_027374.1"/>
</dbReference>
<dbReference type="GO" id="GO:0003887">
    <property type="term" value="F:DNA-directed DNA polymerase activity"/>
    <property type="evidence" value="ECO:0007669"/>
    <property type="project" value="InterPro"/>
</dbReference>
<dbReference type="GO" id="GO:0006302">
    <property type="term" value="P:double-strand break repair"/>
    <property type="evidence" value="ECO:0007669"/>
    <property type="project" value="TreeGrafter"/>
</dbReference>
<keyword evidence="4" id="KW-1185">Reference proteome</keyword>
<dbReference type="InterPro" id="IPR002298">
    <property type="entry name" value="DNA_polymerase_A"/>
</dbReference>
<dbReference type="Gene3D" id="1.20.1060.10">
    <property type="entry name" value="Taq DNA Polymerase, Chain T, domain 4"/>
    <property type="match status" value="1"/>
</dbReference>
<dbReference type="GO" id="GO:0039693">
    <property type="term" value="P:viral DNA genome replication"/>
    <property type="evidence" value="ECO:0007669"/>
    <property type="project" value="UniProtKB-KW"/>
</dbReference>
<keyword evidence="1" id="KW-1194">Viral DNA replication</keyword>
<dbReference type="InterPro" id="IPR036397">
    <property type="entry name" value="RNaseH_sf"/>
</dbReference>
<dbReference type="Proteomes" id="UP000030207">
    <property type="component" value="Segment"/>
</dbReference>
<dbReference type="PANTHER" id="PTHR10133:SF27">
    <property type="entry name" value="DNA POLYMERASE NU"/>
    <property type="match status" value="1"/>
</dbReference>
<dbReference type="InterPro" id="IPR043502">
    <property type="entry name" value="DNA/RNA_pol_sf"/>
</dbReference>
<evidence type="ECO:0000256" key="2">
    <source>
        <dbReference type="SAM" id="MobiDB-lite"/>
    </source>
</evidence>
<dbReference type="SUPFAM" id="SSF56672">
    <property type="entry name" value="DNA/RNA polymerases"/>
    <property type="match status" value="1"/>
</dbReference>
<dbReference type="Gene3D" id="3.30.420.10">
    <property type="entry name" value="Ribonuclease H-like superfamily/Ribonuclease H"/>
    <property type="match status" value="1"/>
</dbReference>
<proteinExistence type="predicted"/>
<gene>
    <name evidence="3" type="ORF">CPT_Moonbeam116</name>
</gene>
<reference evidence="3 4" key="1">
    <citation type="submission" date="2014-07" db="EMBL/GenBank/DDBJ databases">
        <title>Complete Genome of Bacillus megaterium Myophage Moonbeam.</title>
        <authorList>
            <person name="Cadungog J.N."/>
            <person name="Khatemi B.E."/>
            <person name="Hernandez A.C."/>
            <person name="Everett G.F.K."/>
        </authorList>
    </citation>
    <scope>NUCLEOTIDE SEQUENCE [LARGE SCALE GENOMIC DNA]</scope>
</reference>
<dbReference type="EMBL" id="KM236246">
    <property type="protein sequence ID" value="AIW03514.1"/>
    <property type="molecule type" value="Genomic_DNA"/>
</dbReference>
<accession>A0A0A0RPI7</accession>
<dbReference type="GeneID" id="24608091"/>